<dbReference type="SUPFAM" id="SSF52540">
    <property type="entry name" value="P-loop containing nucleoside triphosphate hydrolases"/>
    <property type="match status" value="1"/>
</dbReference>
<organism evidence="7 8">
    <name type="scientific">Plantactinospora alkalitolerans</name>
    <dbReference type="NCBI Taxonomy" id="2789879"/>
    <lineage>
        <taxon>Bacteria</taxon>
        <taxon>Bacillati</taxon>
        <taxon>Actinomycetota</taxon>
        <taxon>Actinomycetes</taxon>
        <taxon>Micromonosporales</taxon>
        <taxon>Micromonosporaceae</taxon>
        <taxon>Plantactinospora</taxon>
    </lineage>
</organism>
<dbReference type="PROSITE" id="PS00211">
    <property type="entry name" value="ABC_TRANSPORTER_1"/>
    <property type="match status" value="1"/>
</dbReference>
<comment type="caution">
    <text evidence="7">The sequence shown here is derived from an EMBL/GenBank/DDBJ whole genome shotgun (WGS) entry which is preliminary data.</text>
</comment>
<keyword evidence="8" id="KW-1185">Reference proteome</keyword>
<dbReference type="Proteomes" id="UP000638560">
    <property type="component" value="Unassembled WGS sequence"/>
</dbReference>
<dbReference type="InterPro" id="IPR003439">
    <property type="entry name" value="ABC_transporter-like_ATP-bd"/>
</dbReference>
<proteinExistence type="predicted"/>
<comment type="subcellular location">
    <subcellularLocation>
        <location evidence="1">Cell membrane</location>
        <topology evidence="1">Peripheral membrane protein</topology>
    </subcellularLocation>
</comment>
<keyword evidence="3" id="KW-0547">Nucleotide-binding</keyword>
<name>A0ABS0H168_9ACTN</name>
<keyword evidence="2" id="KW-0813">Transport</keyword>
<dbReference type="PANTHER" id="PTHR42711:SF1">
    <property type="entry name" value="ABC-TRANSPORT PROTEIN, ATP-BINDING COMPONENT"/>
    <property type="match status" value="1"/>
</dbReference>
<dbReference type="Pfam" id="PF00005">
    <property type="entry name" value="ABC_tran"/>
    <property type="match status" value="1"/>
</dbReference>
<dbReference type="EMBL" id="JADPUN010000224">
    <property type="protein sequence ID" value="MBF9132201.1"/>
    <property type="molecule type" value="Genomic_DNA"/>
</dbReference>
<dbReference type="InterPro" id="IPR003593">
    <property type="entry name" value="AAA+_ATPase"/>
</dbReference>
<evidence type="ECO:0000313" key="7">
    <source>
        <dbReference type="EMBL" id="MBF9132201.1"/>
    </source>
</evidence>
<evidence type="ECO:0000256" key="1">
    <source>
        <dbReference type="ARBA" id="ARBA00004202"/>
    </source>
</evidence>
<keyword evidence="4 7" id="KW-0067">ATP-binding</keyword>
<evidence type="ECO:0000256" key="4">
    <source>
        <dbReference type="ARBA" id="ARBA00022840"/>
    </source>
</evidence>
<evidence type="ECO:0000256" key="5">
    <source>
        <dbReference type="ARBA" id="ARBA00023251"/>
    </source>
</evidence>
<dbReference type="InterPro" id="IPR050763">
    <property type="entry name" value="ABC_transporter_ATP-binding"/>
</dbReference>
<protein>
    <submittedName>
        <fullName evidence="7">ATP-binding cassette domain-containing protein</fullName>
    </submittedName>
</protein>
<feature type="domain" description="ABC transporter" evidence="6">
    <location>
        <begin position="9"/>
        <end position="261"/>
    </location>
</feature>
<keyword evidence="5" id="KW-0046">Antibiotic resistance</keyword>
<dbReference type="InterPro" id="IPR027417">
    <property type="entry name" value="P-loop_NTPase"/>
</dbReference>
<evidence type="ECO:0000259" key="6">
    <source>
        <dbReference type="PROSITE" id="PS50893"/>
    </source>
</evidence>
<dbReference type="PROSITE" id="PS50893">
    <property type="entry name" value="ABC_TRANSPORTER_2"/>
    <property type="match status" value="1"/>
</dbReference>
<gene>
    <name evidence="7" type="ORF">I0C86_25095</name>
</gene>
<dbReference type="InterPro" id="IPR017871">
    <property type="entry name" value="ABC_transporter-like_CS"/>
</dbReference>
<evidence type="ECO:0000256" key="2">
    <source>
        <dbReference type="ARBA" id="ARBA00022448"/>
    </source>
</evidence>
<evidence type="ECO:0000313" key="8">
    <source>
        <dbReference type="Proteomes" id="UP000638560"/>
    </source>
</evidence>
<accession>A0ABS0H168</accession>
<dbReference type="RefSeq" id="WP_196203737.1">
    <property type="nucleotide sequence ID" value="NZ_JADPUN010000224.1"/>
</dbReference>
<dbReference type="PANTHER" id="PTHR42711">
    <property type="entry name" value="ABC TRANSPORTER ATP-BINDING PROTEIN"/>
    <property type="match status" value="1"/>
</dbReference>
<dbReference type="GO" id="GO:0005524">
    <property type="term" value="F:ATP binding"/>
    <property type="evidence" value="ECO:0007669"/>
    <property type="project" value="UniProtKB-KW"/>
</dbReference>
<sequence length="345" mass="37873">MSSASEPVIRAAGLTKVFRSPDKAPGLSGSLRHLVRPRHTNRAAVNSVDLTIGRGEAVAYVGANGAGKSTTVKLLAGILIPSSGTVRVAGVDPHRDRLVNARQIGVLFGQRSQLWWDLTVRDSLEVLRDLYGVSRTQFTERLDEFDEVLGLGKLLPVVARRLSLGQRMRADLAATFLHGPAIVYLDEPTIGLDIAAKDSVRMFLRQRVAAGTTILMTSHDLRDIEDVCRRLIIIDDGRIIFDGDLGRAKDAYARQRQLSVQVDAPVDLAALRAGLPEAQVEQGASTRELVVVFDRFAHRATEVLDALTRQVDVVDFRLQEPQIEDVVRRVYRGELLVLPPQGVDA</sequence>
<dbReference type="Gene3D" id="3.40.50.300">
    <property type="entry name" value="P-loop containing nucleotide triphosphate hydrolases"/>
    <property type="match status" value="1"/>
</dbReference>
<dbReference type="SMART" id="SM00382">
    <property type="entry name" value="AAA"/>
    <property type="match status" value="1"/>
</dbReference>
<reference evidence="7 8" key="1">
    <citation type="submission" date="2020-11" db="EMBL/GenBank/DDBJ databases">
        <title>A novel isolate from a Black sea contaminated sediment with potential to produce alkanes: Plantactinospora alkalitolerans sp. nov.</title>
        <authorList>
            <person name="Carro L."/>
            <person name="Veyisoglu A."/>
            <person name="Guven K."/>
            <person name="Schumann P."/>
            <person name="Klenk H.-P."/>
            <person name="Sahin N."/>
        </authorList>
    </citation>
    <scope>NUCLEOTIDE SEQUENCE [LARGE SCALE GENOMIC DNA]</scope>
    <source>
        <strain evidence="7 8">S1510</strain>
    </source>
</reference>
<evidence type="ECO:0000256" key="3">
    <source>
        <dbReference type="ARBA" id="ARBA00022741"/>
    </source>
</evidence>